<evidence type="ECO:0000313" key="3">
    <source>
        <dbReference type="Proteomes" id="UP001230156"/>
    </source>
</evidence>
<gene>
    <name evidence="2" type="ORF">Q8A70_18535</name>
</gene>
<feature type="transmembrane region" description="Helical" evidence="1">
    <location>
        <begin position="68"/>
        <end position="86"/>
    </location>
</feature>
<reference evidence="3" key="1">
    <citation type="submission" date="2023-08" db="EMBL/GenBank/DDBJ databases">
        <title>Rhodospirillaceae gen. nov., a novel taxon isolated from the Yangtze River Yuezi River estuary sludge.</title>
        <authorList>
            <person name="Ruan L."/>
        </authorList>
    </citation>
    <scope>NUCLEOTIDE SEQUENCE [LARGE SCALE GENOMIC DNA]</scope>
    <source>
        <strain evidence="3">R-7</strain>
    </source>
</reference>
<keyword evidence="1" id="KW-0812">Transmembrane</keyword>
<protein>
    <submittedName>
        <fullName evidence="2">Uncharacterized protein</fullName>
    </submittedName>
</protein>
<name>A0ABU0YPN5_9PROT</name>
<proteinExistence type="predicted"/>
<keyword evidence="1" id="KW-1133">Transmembrane helix</keyword>
<dbReference type="EMBL" id="JAUYVI010000005">
    <property type="protein sequence ID" value="MDQ7249693.1"/>
    <property type="molecule type" value="Genomic_DNA"/>
</dbReference>
<evidence type="ECO:0000313" key="2">
    <source>
        <dbReference type="EMBL" id="MDQ7249693.1"/>
    </source>
</evidence>
<dbReference type="RefSeq" id="WP_379957911.1">
    <property type="nucleotide sequence ID" value="NZ_JAUYVI010000005.1"/>
</dbReference>
<keyword evidence="1" id="KW-0472">Membrane</keyword>
<comment type="caution">
    <text evidence="2">The sequence shown here is derived from an EMBL/GenBank/DDBJ whole genome shotgun (WGS) entry which is preliminary data.</text>
</comment>
<feature type="transmembrane region" description="Helical" evidence="1">
    <location>
        <begin position="25"/>
        <end position="48"/>
    </location>
</feature>
<dbReference type="Proteomes" id="UP001230156">
    <property type="component" value="Unassembled WGS sequence"/>
</dbReference>
<evidence type="ECO:0000256" key="1">
    <source>
        <dbReference type="SAM" id="Phobius"/>
    </source>
</evidence>
<sequence>MASSEASQPTDSDVRRKFQGSSGRFLLARWVVIGSFLTIFALVGAILGIARLPDNKDAADAADKTFNVILPVLASWVGTVLAFYFSSQSQEATSSSLNQAISQAGTKPPGSTTTVSEKMIATGSIKELINLGVTPVKEISLESLKQRFDGTLVDGKPKSDGQATASTPSRLIFVDKDIFRYVLHASTLNKYYVDKKIVPGVPPVDGQAQTFADLLQDPEYLKLISKLVVFVPATATLTEAKAALEAISGAQDIIVTGTGNFSGPMLGWLTNIDLAKALT</sequence>
<organism evidence="2 3">
    <name type="scientific">Dongia sedimenti</name>
    <dbReference type="NCBI Taxonomy" id="3064282"/>
    <lineage>
        <taxon>Bacteria</taxon>
        <taxon>Pseudomonadati</taxon>
        <taxon>Pseudomonadota</taxon>
        <taxon>Alphaproteobacteria</taxon>
        <taxon>Rhodospirillales</taxon>
        <taxon>Dongiaceae</taxon>
        <taxon>Dongia</taxon>
    </lineage>
</organism>
<accession>A0ABU0YPN5</accession>
<keyword evidence="3" id="KW-1185">Reference proteome</keyword>